<keyword evidence="2" id="KW-0732">Signal</keyword>
<organism evidence="3 4">
    <name type="scientific">Prolixibacter bellariivorans</name>
    <dbReference type="NCBI Taxonomy" id="314319"/>
    <lineage>
        <taxon>Bacteria</taxon>
        <taxon>Pseudomonadati</taxon>
        <taxon>Bacteroidota</taxon>
        <taxon>Bacteroidia</taxon>
        <taxon>Marinilabiliales</taxon>
        <taxon>Prolixibacteraceae</taxon>
        <taxon>Prolixibacter</taxon>
    </lineage>
</organism>
<evidence type="ECO:0000256" key="2">
    <source>
        <dbReference type="SAM" id="SignalP"/>
    </source>
</evidence>
<accession>A0A5M4B3W5</accession>
<dbReference type="PROSITE" id="PS51257">
    <property type="entry name" value="PROKAR_LIPOPROTEIN"/>
    <property type="match status" value="1"/>
</dbReference>
<gene>
    <name evidence="3" type="ORF">PbJCM13498_37220</name>
</gene>
<dbReference type="Gene3D" id="2.60.120.200">
    <property type="match status" value="1"/>
</dbReference>
<dbReference type="EMBL" id="BLAX01000001">
    <property type="protein sequence ID" value="GET34859.1"/>
    <property type="molecule type" value="Genomic_DNA"/>
</dbReference>
<dbReference type="PANTHER" id="PTHR36842">
    <property type="entry name" value="PROTEIN TOLB HOMOLOG"/>
    <property type="match status" value="1"/>
</dbReference>
<dbReference type="RefSeq" id="WP_051568966.1">
    <property type="nucleotide sequence ID" value="NZ_BLAX01000001.1"/>
</dbReference>
<dbReference type="Gene3D" id="2.120.10.30">
    <property type="entry name" value="TolB, C-terminal domain"/>
    <property type="match status" value="1"/>
</dbReference>
<name>A0A5M4B3W5_9BACT</name>
<dbReference type="InterPro" id="IPR011659">
    <property type="entry name" value="WD40"/>
</dbReference>
<evidence type="ECO:0000313" key="4">
    <source>
        <dbReference type="Proteomes" id="UP000391834"/>
    </source>
</evidence>
<sequence>MKLFMFLIPIIALFSCSTPPANVADIGVFNEATDIGQVKIKGSTVYHPETQTYTLTGSGTNIWGTSDEFQFARKKLGGDFIMTCMAHFEGEGVDPHRKMGLMFRSDLTGGSVYADAAIHGDGLTSLQYRPEAGAETKEVKAELSAPDVIQLERQGDTIIMRAAKFGDPLQETGRITLQLPDTVYAGLFVGSHNPDVSETAVFENFRIDVPAPEGVSGYQNPSPSRLELLDVETGHRKVIYATNTHIEAPNWSPDGKFLLYNSDGKIIKFPLDTINPQVVNTGVAQSCNNDHGISFDGTMLAVSSQTNLGDGKSGSIVYTIPIEGGDAFRVTDNAPSYWHGWSPDGKTLVYCAERNGNYDVYSIPATGGKEIRLTTAEGLDDGPEYSPDGKYIYFNSVRSGLMKIWRMKPDGSDQEQVSFGPYNDWFAHISPNGKRMVYVSYPPTVAPGNHPHNKRVMIQMQDTDSKESKVIAYLYGGQGTMNVPSWSPDGKQVAFVSFTYGDPEE</sequence>
<dbReference type="Proteomes" id="UP000391834">
    <property type="component" value="Unassembled WGS sequence"/>
</dbReference>
<feature type="chain" id="PRO_5024316195" description="Biopolymer transporter TolR" evidence="2">
    <location>
        <begin position="25"/>
        <end position="505"/>
    </location>
</feature>
<keyword evidence="4" id="KW-1185">Reference proteome</keyword>
<protein>
    <recommendedName>
        <fullName evidence="5">Biopolymer transporter TolR</fullName>
    </recommendedName>
</protein>
<reference evidence="3 4" key="1">
    <citation type="submission" date="2019-10" db="EMBL/GenBank/DDBJ databases">
        <title>Prolixibacter strains distinguished by the presence of nitrate reductase genes were adept at nitrate-dependent anaerobic corrosion of metallic iron and carbon steel.</title>
        <authorList>
            <person name="Iino T."/>
            <person name="Shono N."/>
            <person name="Ito K."/>
            <person name="Nakamura R."/>
            <person name="Sueoka K."/>
            <person name="Harayama S."/>
            <person name="Ohkuma M."/>
        </authorList>
    </citation>
    <scope>NUCLEOTIDE SEQUENCE [LARGE SCALE GENOMIC DNA]</scope>
    <source>
        <strain evidence="3 4">JCM 13498</strain>
    </source>
</reference>
<dbReference type="InterPro" id="IPR011042">
    <property type="entry name" value="6-blade_b-propeller_TolB-like"/>
</dbReference>
<dbReference type="SUPFAM" id="SSF69304">
    <property type="entry name" value="Tricorn protease N-terminal domain"/>
    <property type="match status" value="1"/>
</dbReference>
<evidence type="ECO:0008006" key="5">
    <source>
        <dbReference type="Google" id="ProtNLM"/>
    </source>
</evidence>
<evidence type="ECO:0000256" key="1">
    <source>
        <dbReference type="ARBA" id="ARBA00009820"/>
    </source>
</evidence>
<comment type="similarity">
    <text evidence="1">Belongs to the TolB family.</text>
</comment>
<dbReference type="Pfam" id="PF07676">
    <property type="entry name" value="PD40"/>
    <property type="match status" value="5"/>
</dbReference>
<comment type="caution">
    <text evidence="3">The sequence shown here is derived from an EMBL/GenBank/DDBJ whole genome shotgun (WGS) entry which is preliminary data.</text>
</comment>
<evidence type="ECO:0000313" key="3">
    <source>
        <dbReference type="EMBL" id="GET34859.1"/>
    </source>
</evidence>
<dbReference type="PANTHER" id="PTHR36842:SF1">
    <property type="entry name" value="PROTEIN TOLB"/>
    <property type="match status" value="1"/>
</dbReference>
<proteinExistence type="inferred from homology"/>
<dbReference type="AlphaFoldDB" id="A0A5M4B3W5"/>
<feature type="signal peptide" evidence="2">
    <location>
        <begin position="1"/>
        <end position="24"/>
    </location>
</feature>